<comment type="catalytic activity">
    <reaction evidence="7">
        <text>[protein]-dithiol + NADP(+) = [protein]-disulfide + NADPH + H(+)</text>
        <dbReference type="Rhea" id="RHEA:18753"/>
        <dbReference type="Rhea" id="RHEA-COMP:10593"/>
        <dbReference type="Rhea" id="RHEA-COMP:10594"/>
        <dbReference type="ChEBI" id="CHEBI:15378"/>
        <dbReference type="ChEBI" id="CHEBI:29950"/>
        <dbReference type="ChEBI" id="CHEBI:50058"/>
        <dbReference type="ChEBI" id="CHEBI:57783"/>
        <dbReference type="ChEBI" id="CHEBI:58349"/>
        <dbReference type="EC" id="1.8.1.8"/>
    </reaction>
</comment>
<reference evidence="9 10" key="1">
    <citation type="submission" date="2024-10" db="EMBL/GenBank/DDBJ databases">
        <title>Updated reference genomes for cyclostephanoid diatoms.</title>
        <authorList>
            <person name="Roberts W.R."/>
            <person name="Alverson A.J."/>
        </authorList>
    </citation>
    <scope>NUCLEOTIDE SEQUENCE [LARGE SCALE GENOMIC DNA]</scope>
    <source>
        <strain evidence="9 10">AJA276-08</strain>
    </source>
</reference>
<comment type="caution">
    <text evidence="9">The sequence shown here is derived from an EMBL/GenBank/DDBJ whole genome shotgun (WGS) entry which is preliminary data.</text>
</comment>
<protein>
    <recommendedName>
        <fullName evidence="1">protein-disulfide reductase</fullName>
        <ecNumber evidence="1">1.8.1.8</ecNumber>
    </recommendedName>
</protein>
<evidence type="ECO:0000256" key="2">
    <source>
        <dbReference type="ARBA" id="ARBA00022737"/>
    </source>
</evidence>
<sequence>MAPSSWSTELFGPKVLTKPKTTGIPTASAFGGKKLIAIYFSASWCPPCKRFSPILVDFYNACKDDMEVVFVSSDRDDNSFGDYFAKMPWLAMVPAYTSDEQSARQMKLADMFKIQGIPTLIVLDAKSGNFVTANGRDEVMRAISDESRKALFQSWLTKEAVPIDQAVLVGEDTRGLLFKVFMFIAKKPHYIIAMFYFVKRFLLYLETLGKEEIMDEKEL</sequence>
<dbReference type="PANTHER" id="PTHR13871:SF96">
    <property type="entry name" value="THIOREDOXIN DOMAIN-CONTAINING PROTEIN"/>
    <property type="match status" value="1"/>
</dbReference>
<dbReference type="PROSITE" id="PS51352">
    <property type="entry name" value="THIOREDOXIN_2"/>
    <property type="match status" value="1"/>
</dbReference>
<dbReference type="InterPro" id="IPR036249">
    <property type="entry name" value="Thioredoxin-like_sf"/>
</dbReference>
<dbReference type="SUPFAM" id="SSF52833">
    <property type="entry name" value="Thioredoxin-like"/>
    <property type="match status" value="1"/>
</dbReference>
<keyword evidence="4" id="KW-0520">NAD</keyword>
<dbReference type="InterPro" id="IPR052259">
    <property type="entry name" value="Nucleoredoxin-like"/>
</dbReference>
<evidence type="ECO:0000256" key="5">
    <source>
        <dbReference type="ARBA" id="ARBA00025782"/>
    </source>
</evidence>
<evidence type="ECO:0000313" key="10">
    <source>
        <dbReference type="Proteomes" id="UP001530315"/>
    </source>
</evidence>
<evidence type="ECO:0000313" key="9">
    <source>
        <dbReference type="EMBL" id="KAL3802139.1"/>
    </source>
</evidence>
<name>A0ABD3QQ69_9STRA</name>
<gene>
    <name evidence="9" type="ORF">ACHAW5_000224</name>
</gene>
<dbReference type="EMBL" id="JALLAZ020000156">
    <property type="protein sequence ID" value="KAL3802139.1"/>
    <property type="molecule type" value="Genomic_DNA"/>
</dbReference>
<feature type="domain" description="Thioredoxin" evidence="8">
    <location>
        <begin position="1"/>
        <end position="149"/>
    </location>
</feature>
<evidence type="ECO:0000256" key="6">
    <source>
        <dbReference type="ARBA" id="ARBA00047388"/>
    </source>
</evidence>
<evidence type="ECO:0000256" key="1">
    <source>
        <dbReference type="ARBA" id="ARBA00012612"/>
    </source>
</evidence>
<dbReference type="InterPro" id="IPR013766">
    <property type="entry name" value="Thioredoxin_domain"/>
</dbReference>
<evidence type="ECO:0000256" key="4">
    <source>
        <dbReference type="ARBA" id="ARBA00023027"/>
    </source>
</evidence>
<organism evidence="9 10">
    <name type="scientific">Stephanodiscus triporus</name>
    <dbReference type="NCBI Taxonomy" id="2934178"/>
    <lineage>
        <taxon>Eukaryota</taxon>
        <taxon>Sar</taxon>
        <taxon>Stramenopiles</taxon>
        <taxon>Ochrophyta</taxon>
        <taxon>Bacillariophyta</taxon>
        <taxon>Coscinodiscophyceae</taxon>
        <taxon>Thalassiosirophycidae</taxon>
        <taxon>Stephanodiscales</taxon>
        <taxon>Stephanodiscaceae</taxon>
        <taxon>Stephanodiscus</taxon>
    </lineage>
</organism>
<comment type="similarity">
    <text evidence="5">Belongs to the nucleoredoxin family.</text>
</comment>
<dbReference type="Pfam" id="PF13905">
    <property type="entry name" value="Thioredoxin_8"/>
    <property type="match status" value="1"/>
</dbReference>
<proteinExistence type="inferred from homology"/>
<dbReference type="Proteomes" id="UP001530315">
    <property type="component" value="Unassembled WGS sequence"/>
</dbReference>
<evidence type="ECO:0000256" key="7">
    <source>
        <dbReference type="ARBA" id="ARBA00047804"/>
    </source>
</evidence>
<comment type="catalytic activity">
    <reaction evidence="6">
        <text>[protein]-dithiol + NAD(+) = [protein]-disulfide + NADH + H(+)</text>
        <dbReference type="Rhea" id="RHEA:18749"/>
        <dbReference type="Rhea" id="RHEA-COMP:10593"/>
        <dbReference type="Rhea" id="RHEA-COMP:10594"/>
        <dbReference type="ChEBI" id="CHEBI:15378"/>
        <dbReference type="ChEBI" id="CHEBI:29950"/>
        <dbReference type="ChEBI" id="CHEBI:50058"/>
        <dbReference type="ChEBI" id="CHEBI:57540"/>
        <dbReference type="ChEBI" id="CHEBI:57945"/>
        <dbReference type="EC" id="1.8.1.8"/>
    </reaction>
</comment>
<dbReference type="Gene3D" id="3.40.30.10">
    <property type="entry name" value="Glutaredoxin"/>
    <property type="match status" value="1"/>
</dbReference>
<dbReference type="InterPro" id="IPR012336">
    <property type="entry name" value="Thioredoxin-like_fold"/>
</dbReference>
<accession>A0ABD3QQ69</accession>
<evidence type="ECO:0000259" key="8">
    <source>
        <dbReference type="PROSITE" id="PS51352"/>
    </source>
</evidence>
<keyword evidence="2" id="KW-0677">Repeat</keyword>
<keyword evidence="3" id="KW-0560">Oxidoreductase</keyword>
<dbReference type="EC" id="1.8.1.8" evidence="1"/>
<keyword evidence="10" id="KW-1185">Reference proteome</keyword>
<evidence type="ECO:0000256" key="3">
    <source>
        <dbReference type="ARBA" id="ARBA00023002"/>
    </source>
</evidence>
<dbReference type="PANTHER" id="PTHR13871">
    <property type="entry name" value="THIOREDOXIN"/>
    <property type="match status" value="1"/>
</dbReference>
<dbReference type="AlphaFoldDB" id="A0ABD3QQ69"/>
<dbReference type="GO" id="GO:0047134">
    <property type="term" value="F:protein-disulfide reductase [NAD(P)H] activity"/>
    <property type="evidence" value="ECO:0007669"/>
    <property type="project" value="UniProtKB-EC"/>
</dbReference>